<evidence type="ECO:0000313" key="1">
    <source>
        <dbReference type="EMBL" id="EGC03756.1"/>
    </source>
</evidence>
<dbReference type="RefSeq" id="WP_002848143.1">
    <property type="nucleotide sequence ID" value="NZ_ADKM02000058.1"/>
</dbReference>
<dbReference type="NCBIfam" id="NF033819">
    <property type="entry name" value="IS66_TnpB"/>
    <property type="match status" value="1"/>
</dbReference>
<dbReference type="PANTHER" id="PTHR36455:SF1">
    <property type="entry name" value="BLR8292 PROTEIN"/>
    <property type="match status" value="1"/>
</dbReference>
<organism evidence="1 2">
    <name type="scientific">Ruminococcus albus 8</name>
    <dbReference type="NCBI Taxonomy" id="246199"/>
    <lineage>
        <taxon>Bacteria</taxon>
        <taxon>Bacillati</taxon>
        <taxon>Bacillota</taxon>
        <taxon>Clostridia</taxon>
        <taxon>Eubacteriales</taxon>
        <taxon>Oscillospiraceae</taxon>
        <taxon>Ruminococcus</taxon>
    </lineage>
</organism>
<dbReference type="PANTHER" id="PTHR36455">
    <property type="match status" value="1"/>
</dbReference>
<proteinExistence type="predicted"/>
<accession>E9SAD8</accession>
<dbReference type="eggNOG" id="COG3436">
    <property type="taxonomic scope" value="Bacteria"/>
</dbReference>
<comment type="caution">
    <text evidence="1">The sequence shown here is derived from an EMBL/GenBank/DDBJ whole genome shotgun (WGS) entry which is preliminary data.</text>
</comment>
<dbReference type="EMBL" id="ADKM02000058">
    <property type="protein sequence ID" value="EGC03756.1"/>
    <property type="molecule type" value="Genomic_DNA"/>
</dbReference>
<dbReference type="OrthoDB" id="4956084at2"/>
<evidence type="ECO:0000313" key="2">
    <source>
        <dbReference type="Proteomes" id="UP000004259"/>
    </source>
</evidence>
<dbReference type="Proteomes" id="UP000004259">
    <property type="component" value="Unassembled WGS sequence"/>
</dbReference>
<sequence length="118" mass="13571">MIGDVSRAENIYIVCGYTDMCKAIDGLAAIVQQNFKLDVFSGSLFLFCGKRCDRIKALLWEEDGFVLLYKRLENGKYKWPRDRVEAKQITKQEFRWLLEGLSIEQKTAIKPAKKGSIC</sequence>
<keyword evidence="2" id="KW-1185">Reference proteome</keyword>
<dbReference type="AlphaFoldDB" id="E9SAD8"/>
<dbReference type="STRING" id="246199.CUS_4323"/>
<dbReference type="Pfam" id="PF05717">
    <property type="entry name" value="TnpB_IS66"/>
    <property type="match status" value="1"/>
</dbReference>
<dbReference type="InterPro" id="IPR008878">
    <property type="entry name" value="Transposase_IS66_Orf2"/>
</dbReference>
<protein>
    <submittedName>
        <fullName evidence="1">IS66 family element, Orf2 protein</fullName>
    </submittedName>
</protein>
<name>E9SAD8_RUMAL</name>
<reference evidence="1 2" key="1">
    <citation type="submission" date="2011-02" db="EMBL/GenBank/DDBJ databases">
        <authorList>
            <person name="Nelson K.E."/>
            <person name="Sutton G."/>
            <person name="Torralba M."/>
            <person name="Durkin S."/>
            <person name="Harkins D."/>
            <person name="Montgomery R."/>
            <person name="Ziemer C."/>
            <person name="Klaassens E."/>
            <person name="Ocuiv P."/>
            <person name="Morrison M."/>
        </authorList>
    </citation>
    <scope>NUCLEOTIDE SEQUENCE [LARGE SCALE GENOMIC DNA]</scope>
    <source>
        <strain evidence="1 2">8</strain>
    </source>
</reference>
<gene>
    <name evidence="1" type="ORF">CUS_4323</name>
</gene>